<dbReference type="SUPFAM" id="SSF54593">
    <property type="entry name" value="Glyoxalase/Bleomycin resistance protein/Dihydroxybiphenyl dioxygenase"/>
    <property type="match status" value="1"/>
</dbReference>
<dbReference type="EMBL" id="MKCT01000031">
    <property type="protein sequence ID" value="OHX19592.1"/>
    <property type="molecule type" value="Genomic_DNA"/>
</dbReference>
<dbReference type="InterPro" id="IPR037523">
    <property type="entry name" value="VOC_core"/>
</dbReference>
<dbReference type="Proteomes" id="UP000180088">
    <property type="component" value="Unassembled WGS sequence"/>
</dbReference>
<dbReference type="InterPro" id="IPR004360">
    <property type="entry name" value="Glyas_Fos-R_dOase_dom"/>
</dbReference>
<evidence type="ECO:0000313" key="4">
    <source>
        <dbReference type="Proteomes" id="UP000180088"/>
    </source>
</evidence>
<dbReference type="InterPro" id="IPR029068">
    <property type="entry name" value="Glyas_Bleomycin-R_OHBP_Dase"/>
</dbReference>
<dbReference type="Pfam" id="PF00903">
    <property type="entry name" value="Glyoxalase"/>
    <property type="match status" value="1"/>
</dbReference>
<dbReference type="PROSITE" id="PS51819">
    <property type="entry name" value="VOC"/>
    <property type="match status" value="1"/>
</dbReference>
<evidence type="ECO:0000313" key="3">
    <source>
        <dbReference type="EMBL" id="OHX19592.1"/>
    </source>
</evidence>
<dbReference type="Proteomes" id="UP000180280">
    <property type="component" value="Unassembled WGS sequence"/>
</dbReference>
<protein>
    <recommendedName>
        <fullName evidence="1">VOC domain-containing protein</fullName>
    </recommendedName>
</protein>
<accession>A0A1S1WWF4</accession>
<dbReference type="OrthoDB" id="9804944at2"/>
<evidence type="ECO:0000259" key="1">
    <source>
        <dbReference type="PROSITE" id="PS51819"/>
    </source>
</evidence>
<reference evidence="4 5" key="1">
    <citation type="submission" date="2016-09" db="EMBL/GenBank/DDBJ databases">
        <title>Chromobacterium muskegensis sp. nov., an insecticidal bacterium isolated from Sphagnum bogs.</title>
        <authorList>
            <person name="Sparks M.E."/>
            <person name="Blackburn M.B."/>
            <person name="Gundersen-Rindal D.E."/>
            <person name="Mitchell A."/>
            <person name="Farrar R."/>
            <person name="Kuhar D."/>
        </authorList>
    </citation>
    <scope>NUCLEOTIDE SEQUENCE [LARGE SCALE GENOMIC DNA]</scope>
    <source>
        <strain evidence="3 5">14B-1</strain>
        <strain evidence="2 4">37-2</strain>
    </source>
</reference>
<dbReference type="CDD" id="cd06587">
    <property type="entry name" value="VOC"/>
    <property type="match status" value="1"/>
</dbReference>
<gene>
    <name evidence="3" type="ORF">BI344_17555</name>
    <name evidence="2" type="ORF">BI347_18495</name>
</gene>
<name>A0A1S1WWF4_9NEIS</name>
<proteinExistence type="predicted"/>
<dbReference type="EMBL" id="MKCS01000002">
    <property type="protein sequence ID" value="OHX11634.1"/>
    <property type="molecule type" value="Genomic_DNA"/>
</dbReference>
<evidence type="ECO:0000313" key="5">
    <source>
        <dbReference type="Proteomes" id="UP000180280"/>
    </source>
</evidence>
<dbReference type="Gene3D" id="3.10.180.10">
    <property type="entry name" value="2,3-Dihydroxybiphenyl 1,2-Dioxygenase, domain 1"/>
    <property type="match status" value="1"/>
</dbReference>
<comment type="caution">
    <text evidence="2">The sequence shown here is derived from an EMBL/GenBank/DDBJ whole genome shotgun (WGS) entry which is preliminary data.</text>
</comment>
<dbReference type="RefSeq" id="WP_071113419.1">
    <property type="nucleotide sequence ID" value="NZ_MKCS01000002.1"/>
</dbReference>
<organism evidence="2 4">
    <name type="scientific">Chromobacterium sphagni</name>
    <dbReference type="NCBI Taxonomy" id="1903179"/>
    <lineage>
        <taxon>Bacteria</taxon>
        <taxon>Pseudomonadati</taxon>
        <taxon>Pseudomonadota</taxon>
        <taxon>Betaproteobacteria</taxon>
        <taxon>Neisseriales</taxon>
        <taxon>Chromobacteriaceae</taxon>
        <taxon>Chromobacterium</taxon>
    </lineage>
</organism>
<dbReference type="AlphaFoldDB" id="A0A1S1WWF4"/>
<feature type="domain" description="VOC" evidence="1">
    <location>
        <begin position="7"/>
        <end position="122"/>
    </location>
</feature>
<keyword evidence="5" id="KW-1185">Reference proteome</keyword>
<sequence>MTPRIMRIDHIHVYVRNRDAAEAWYARVLGFERIPELALWDADGGPLTLANRERTVKVALFERNHAAPQASVALEASADAFLAWRNHLHRVQGHLPELADHSASWSVYFSDPDDNRYEITCNDYSALAQRLHQTPNSPQ</sequence>
<dbReference type="STRING" id="1903179.BI347_18495"/>
<evidence type="ECO:0000313" key="2">
    <source>
        <dbReference type="EMBL" id="OHX11634.1"/>
    </source>
</evidence>